<accession>A0A1X0NMC4</accession>
<dbReference type="RefSeq" id="XP_028879709.1">
    <property type="nucleotide sequence ID" value="XM_029028856.1"/>
</dbReference>
<dbReference type="AlphaFoldDB" id="A0A1X0NMC4"/>
<evidence type="ECO:0000313" key="2">
    <source>
        <dbReference type="EMBL" id="ORC85643.1"/>
    </source>
</evidence>
<reference evidence="2 3" key="1">
    <citation type="submission" date="2017-03" db="EMBL/GenBank/DDBJ databases">
        <title>An alternative strategy for trypanosome survival in the mammalian bloodstream revealed through genome and transcriptome analysis of the ubiquitous bovine parasite Trypanosoma (Megatrypanum) theileri.</title>
        <authorList>
            <person name="Kelly S."/>
            <person name="Ivens A."/>
            <person name="Mott A."/>
            <person name="O'Neill E."/>
            <person name="Emms D."/>
            <person name="Macleod O."/>
            <person name="Voorheis P."/>
            <person name="Matthews J."/>
            <person name="Matthews K."/>
            <person name="Carrington M."/>
        </authorList>
    </citation>
    <scope>NUCLEOTIDE SEQUENCE [LARGE SCALE GENOMIC DNA]</scope>
    <source>
        <strain evidence="2">Edinburgh</strain>
    </source>
</reference>
<comment type="caution">
    <text evidence="2">The sequence shown here is derived from an EMBL/GenBank/DDBJ whole genome shotgun (WGS) entry which is preliminary data.</text>
</comment>
<evidence type="ECO:0000256" key="1">
    <source>
        <dbReference type="SAM" id="MobiDB-lite"/>
    </source>
</evidence>
<dbReference type="GeneID" id="39988636"/>
<dbReference type="Proteomes" id="UP000192257">
    <property type="component" value="Unassembled WGS sequence"/>
</dbReference>
<feature type="compositionally biased region" description="Polar residues" evidence="1">
    <location>
        <begin position="213"/>
        <end position="222"/>
    </location>
</feature>
<dbReference type="EMBL" id="NBCO01000033">
    <property type="protein sequence ID" value="ORC85643.1"/>
    <property type="molecule type" value="Genomic_DNA"/>
</dbReference>
<sequence length="294" mass="32968">MDPWRQQADKYIQRRDVLKARAKKPEIRPLLQQAFVERMKSNNPFSQEVSFILMTLLYSGDKNPHIMLADMLLNMSAKERFPTHNWWVYRNANEILQDSMSKALASDNLIFPLFPGRQMDTQNRCLIEDAMGAKRLADMGATNMEALQFLYPKSRALFAQSPPATNVLSGGEPFIPVLDGNNNQAGYWDGAPVKERFDQLQKEIQSLRSAMQRFSSANNGSGTYAGKANGSNRRGRGAGNAQRGGRRSGRGGGYNYQQMYGGDASDDGENMHTTNETIVQAKNGFGARHPMAWY</sequence>
<organism evidence="2 3">
    <name type="scientific">Trypanosoma theileri</name>
    <dbReference type="NCBI Taxonomy" id="67003"/>
    <lineage>
        <taxon>Eukaryota</taxon>
        <taxon>Discoba</taxon>
        <taxon>Euglenozoa</taxon>
        <taxon>Kinetoplastea</taxon>
        <taxon>Metakinetoplastina</taxon>
        <taxon>Trypanosomatida</taxon>
        <taxon>Trypanosomatidae</taxon>
        <taxon>Trypanosoma</taxon>
    </lineage>
</organism>
<feature type="region of interest" description="Disordered" evidence="1">
    <location>
        <begin position="213"/>
        <end position="271"/>
    </location>
</feature>
<dbReference type="VEuPathDB" id="TriTrypDB:TM35_000331000"/>
<proteinExistence type="predicted"/>
<keyword evidence="3" id="KW-1185">Reference proteome</keyword>
<protein>
    <submittedName>
        <fullName evidence="2">Uncharacterized protein</fullName>
    </submittedName>
</protein>
<evidence type="ECO:0000313" key="3">
    <source>
        <dbReference type="Proteomes" id="UP000192257"/>
    </source>
</evidence>
<gene>
    <name evidence="2" type="ORF">TM35_000331000</name>
</gene>
<name>A0A1X0NMC4_9TRYP</name>